<dbReference type="InterPro" id="IPR037175">
    <property type="entry name" value="KFase_sf"/>
</dbReference>
<dbReference type="SUPFAM" id="SSF102198">
    <property type="entry name" value="Putative cyclase"/>
    <property type="match status" value="1"/>
</dbReference>
<name>A0A845SK61_9GAMM</name>
<dbReference type="PANTHER" id="PTHR31118">
    <property type="entry name" value="CYCLASE-LIKE PROTEIN 2"/>
    <property type="match status" value="1"/>
</dbReference>
<dbReference type="GO" id="GO:0019441">
    <property type="term" value="P:L-tryptophan catabolic process to kynurenine"/>
    <property type="evidence" value="ECO:0007669"/>
    <property type="project" value="InterPro"/>
</dbReference>
<dbReference type="Gene3D" id="3.50.30.50">
    <property type="entry name" value="Putative cyclase"/>
    <property type="match status" value="1"/>
</dbReference>
<sequence length="230" mass="25006">MNTDLTGGLLDKDIVELSHLYEELMPVWPTHPKFHKSVEETIAGGDGSYNTLLHMGDHCGTHVDAPAHFIAGGQTIETISPRRLLGRGIKIDVSFLQPNQEISLAMIKDWEARSVAIGAGDIVIFRTGYDQKWRNRPRHQAFIADWPGLSGEGARYLIDKGVNAIGTDAMSLDAYTNSSYPSHQIVLGAGALIIENLANLAILPDAFLFLALPLRIKDGSASPIRAVALV</sequence>
<protein>
    <submittedName>
        <fullName evidence="1">Cyclase family protein</fullName>
    </submittedName>
</protein>
<dbReference type="AlphaFoldDB" id="A0A845SK61"/>
<dbReference type="InterPro" id="IPR007325">
    <property type="entry name" value="KFase/CYL"/>
</dbReference>
<evidence type="ECO:0000313" key="2">
    <source>
        <dbReference type="Proteomes" id="UP000461443"/>
    </source>
</evidence>
<keyword evidence="2" id="KW-1185">Reference proteome</keyword>
<dbReference type="Pfam" id="PF04199">
    <property type="entry name" value="Cyclase"/>
    <property type="match status" value="1"/>
</dbReference>
<dbReference type="EMBL" id="WUBS01000007">
    <property type="protein sequence ID" value="NDL63344.1"/>
    <property type="molecule type" value="Genomic_DNA"/>
</dbReference>
<dbReference type="GO" id="GO:0004061">
    <property type="term" value="F:arylformamidase activity"/>
    <property type="evidence" value="ECO:0007669"/>
    <property type="project" value="InterPro"/>
</dbReference>
<evidence type="ECO:0000313" key="1">
    <source>
        <dbReference type="EMBL" id="NDL63344.1"/>
    </source>
</evidence>
<proteinExistence type="predicted"/>
<gene>
    <name evidence="1" type="ORF">GRH90_11380</name>
</gene>
<comment type="caution">
    <text evidence="1">The sequence shown here is derived from an EMBL/GenBank/DDBJ whole genome shotgun (WGS) entry which is preliminary data.</text>
</comment>
<dbReference type="Proteomes" id="UP000461443">
    <property type="component" value="Unassembled WGS sequence"/>
</dbReference>
<reference evidence="1 2" key="2">
    <citation type="submission" date="2020-02" db="EMBL/GenBank/DDBJ databases">
        <title>The new genus of Enterobacteriales.</title>
        <authorList>
            <person name="Kim I.S."/>
        </authorList>
    </citation>
    <scope>NUCLEOTIDE SEQUENCE [LARGE SCALE GENOMIC DNA]</scope>
    <source>
        <strain evidence="1 2">SAP-6</strain>
    </source>
</reference>
<accession>A0A845SK61</accession>
<dbReference type="RefSeq" id="WP_162366066.1">
    <property type="nucleotide sequence ID" value="NZ_WUBS01000007.1"/>
</dbReference>
<organism evidence="1 2">
    <name type="scientific">Acerihabitans arboris</name>
    <dbReference type="NCBI Taxonomy" id="2691583"/>
    <lineage>
        <taxon>Bacteria</taxon>
        <taxon>Pseudomonadati</taxon>
        <taxon>Pseudomonadota</taxon>
        <taxon>Gammaproteobacteria</taxon>
        <taxon>Enterobacterales</taxon>
        <taxon>Pectobacteriaceae</taxon>
        <taxon>Acerihabitans</taxon>
    </lineage>
</organism>
<dbReference type="PANTHER" id="PTHR31118:SF12">
    <property type="entry name" value="CYCLASE-LIKE PROTEIN 2"/>
    <property type="match status" value="1"/>
</dbReference>
<reference evidence="1 2" key="1">
    <citation type="submission" date="2019-12" db="EMBL/GenBank/DDBJ databases">
        <authorList>
            <person name="Lee S.D."/>
        </authorList>
    </citation>
    <scope>NUCLEOTIDE SEQUENCE [LARGE SCALE GENOMIC DNA]</scope>
    <source>
        <strain evidence="1 2">SAP-6</strain>
    </source>
</reference>